<dbReference type="Gene3D" id="2.160.20.70">
    <property type="match status" value="1"/>
</dbReference>
<name>A0A7W8XBM7_9HYPH</name>
<gene>
    <name evidence="6" type="primary">minC</name>
    <name evidence="9" type="ORF">GGD55_005710</name>
</gene>
<proteinExistence type="inferred from homology"/>
<evidence type="ECO:0000256" key="6">
    <source>
        <dbReference type="HAMAP-Rule" id="MF_00267"/>
    </source>
</evidence>
<dbReference type="Proteomes" id="UP000585507">
    <property type="component" value="Unassembled WGS sequence"/>
</dbReference>
<dbReference type="GO" id="GO:0000902">
    <property type="term" value="P:cell morphogenesis"/>
    <property type="evidence" value="ECO:0007669"/>
    <property type="project" value="InterPro"/>
</dbReference>
<feature type="domain" description="Septum formation inhibitor MinC C-terminal" evidence="8">
    <location>
        <begin position="225"/>
        <end position="324"/>
    </location>
</feature>
<dbReference type="GO" id="GO:0000917">
    <property type="term" value="P:division septum assembly"/>
    <property type="evidence" value="ECO:0007669"/>
    <property type="project" value="UniProtKB-KW"/>
</dbReference>
<dbReference type="Pfam" id="PF03775">
    <property type="entry name" value="MinC_C"/>
    <property type="match status" value="1"/>
</dbReference>
<evidence type="ECO:0000313" key="9">
    <source>
        <dbReference type="EMBL" id="MBB5538967.1"/>
    </source>
</evidence>
<dbReference type="InterPro" id="IPR005526">
    <property type="entry name" value="Septum_form_inhib_MinC_C"/>
</dbReference>
<evidence type="ECO:0000256" key="3">
    <source>
        <dbReference type="ARBA" id="ARBA00023210"/>
    </source>
</evidence>
<keyword evidence="10" id="KW-1185">Reference proteome</keyword>
<sequence length="329" mass="35549">MSETAFHLSTPPSLGPGARPARPAGVTSSCSLRRVELPRAECANPRVFREHCKAASDLTHLRLEDSPVNFLLTVNHLNIENEKLTKITEVLTEARSIRIKGRSFLALMLSPENPLDEWLGRLDDLAGRSAGFFLERPIVLDVAELEIDRPQLKDLLGALAKRNVRVMGIEGGRPSHFEPGMPPAMRGGRPAPDIEVPTDKPGAATESTIVVRPEAQIVRAPASMIVREPVRSGQSVIFPEGDVTVIGSVASGAEIIAGGSVHIYGALRGRALAGSVGNPEARIFCRRLEAELLAIDGVYKTADDMAPELRGQAVQLWLDSDSIMAERLN</sequence>
<dbReference type="EMBL" id="JACHBK010000016">
    <property type="protein sequence ID" value="MBB5538967.1"/>
    <property type="molecule type" value="Genomic_DNA"/>
</dbReference>
<keyword evidence="2 6" id="KW-0132">Cell division</keyword>
<evidence type="ECO:0000256" key="4">
    <source>
        <dbReference type="ARBA" id="ARBA00023306"/>
    </source>
</evidence>
<dbReference type="Gene3D" id="3.30.70.260">
    <property type="match status" value="1"/>
</dbReference>
<dbReference type="HAMAP" id="MF_00267">
    <property type="entry name" value="MinC"/>
    <property type="match status" value="1"/>
</dbReference>
<dbReference type="GO" id="GO:1901891">
    <property type="term" value="P:regulation of cell septum assembly"/>
    <property type="evidence" value="ECO:0007669"/>
    <property type="project" value="InterPro"/>
</dbReference>
<evidence type="ECO:0000256" key="2">
    <source>
        <dbReference type="ARBA" id="ARBA00022618"/>
    </source>
</evidence>
<accession>A0A7W8XBM7</accession>
<comment type="subunit">
    <text evidence="6">Interacts with MinD and FtsZ.</text>
</comment>
<feature type="region of interest" description="Disordered" evidence="7">
    <location>
        <begin position="1"/>
        <end position="25"/>
    </location>
</feature>
<comment type="similarity">
    <text evidence="1 6">Belongs to the MinC family.</text>
</comment>
<evidence type="ECO:0000256" key="5">
    <source>
        <dbReference type="ARBA" id="ARBA00025606"/>
    </source>
</evidence>
<evidence type="ECO:0000256" key="1">
    <source>
        <dbReference type="ARBA" id="ARBA00006291"/>
    </source>
</evidence>
<evidence type="ECO:0000256" key="7">
    <source>
        <dbReference type="SAM" id="MobiDB-lite"/>
    </source>
</evidence>
<evidence type="ECO:0000259" key="8">
    <source>
        <dbReference type="Pfam" id="PF03775"/>
    </source>
</evidence>
<evidence type="ECO:0000313" key="10">
    <source>
        <dbReference type="Proteomes" id="UP000585507"/>
    </source>
</evidence>
<reference evidence="9 10" key="1">
    <citation type="submission" date="2020-08" db="EMBL/GenBank/DDBJ databases">
        <title>Genomic Encyclopedia of Type Strains, Phase IV (KMG-V): Genome sequencing to study the core and pangenomes of soil and plant-associated prokaryotes.</title>
        <authorList>
            <person name="Whitman W."/>
        </authorList>
    </citation>
    <scope>NUCLEOTIDE SEQUENCE [LARGE SCALE GENOMIC DNA]</scope>
    <source>
        <strain evidence="9 10">SEMIA 4084</strain>
    </source>
</reference>
<dbReference type="PANTHER" id="PTHR34108:SF1">
    <property type="entry name" value="SEPTUM SITE-DETERMINING PROTEIN MINC"/>
    <property type="match status" value="1"/>
</dbReference>
<comment type="caution">
    <text evidence="9">The sequence shown here is derived from an EMBL/GenBank/DDBJ whole genome shotgun (WGS) entry which is preliminary data.</text>
</comment>
<dbReference type="SUPFAM" id="SSF63848">
    <property type="entry name" value="Cell-division inhibitor MinC, C-terminal domain"/>
    <property type="match status" value="1"/>
</dbReference>
<dbReference type="InterPro" id="IPR016098">
    <property type="entry name" value="CAP/MinC_C"/>
</dbReference>
<protein>
    <recommendedName>
        <fullName evidence="6">Probable septum site-determining protein MinC</fullName>
    </recommendedName>
</protein>
<dbReference type="AlphaFoldDB" id="A0A7W8XBM7"/>
<dbReference type="InterPro" id="IPR013033">
    <property type="entry name" value="MinC"/>
</dbReference>
<keyword evidence="3 6" id="KW-0717">Septation</keyword>
<comment type="function">
    <text evidence="5 6">Cell division inhibitor that blocks the formation of polar Z ring septums. Rapidly oscillates between the poles of the cell to destabilize FtsZ filaments that have formed before they mature into polar Z rings. Prevents FtsZ polymerization.</text>
</comment>
<keyword evidence="4 6" id="KW-0131">Cell cycle</keyword>
<organism evidence="9 10">
    <name type="scientific">Rhizobium giardinii</name>
    <dbReference type="NCBI Taxonomy" id="56731"/>
    <lineage>
        <taxon>Bacteria</taxon>
        <taxon>Pseudomonadati</taxon>
        <taxon>Pseudomonadota</taxon>
        <taxon>Alphaproteobacteria</taxon>
        <taxon>Hyphomicrobiales</taxon>
        <taxon>Rhizobiaceae</taxon>
        <taxon>Rhizobium/Agrobacterium group</taxon>
        <taxon>Rhizobium</taxon>
    </lineage>
</organism>
<dbReference type="PANTHER" id="PTHR34108">
    <property type="entry name" value="SEPTUM SITE-DETERMINING PROTEIN MINC"/>
    <property type="match status" value="1"/>
</dbReference>
<dbReference type="NCBIfam" id="TIGR01222">
    <property type="entry name" value="minC"/>
    <property type="match status" value="1"/>
</dbReference>
<dbReference type="InterPro" id="IPR036145">
    <property type="entry name" value="MinC_C_sf"/>
</dbReference>